<feature type="compositionally biased region" description="Low complexity" evidence="1">
    <location>
        <begin position="396"/>
        <end position="414"/>
    </location>
</feature>
<evidence type="ECO:0000313" key="3">
    <source>
        <dbReference type="Proteomes" id="UP000824988"/>
    </source>
</evidence>
<proteinExistence type="predicted"/>
<evidence type="ECO:0000256" key="1">
    <source>
        <dbReference type="SAM" id="MobiDB-lite"/>
    </source>
</evidence>
<evidence type="ECO:0000313" key="2">
    <source>
        <dbReference type="EMBL" id="BBL70701.1"/>
    </source>
</evidence>
<dbReference type="InterPro" id="IPR045538">
    <property type="entry name" value="CIS_TMP"/>
</dbReference>
<dbReference type="Pfam" id="PF19268">
    <property type="entry name" value="CIS_TMP"/>
    <property type="match status" value="1"/>
</dbReference>
<dbReference type="EMBL" id="AP019782">
    <property type="protein sequence ID" value="BBL70701.1"/>
    <property type="molecule type" value="Genomic_DNA"/>
</dbReference>
<reference evidence="2" key="1">
    <citation type="submission" date="2019-06" db="EMBL/GenBank/DDBJ databases">
        <title>Complete genome sequence of Methylogaea oryzae strain JCM16910.</title>
        <authorList>
            <person name="Asakawa S."/>
        </authorList>
    </citation>
    <scope>NUCLEOTIDE SEQUENCE</scope>
    <source>
        <strain evidence="2">E10</strain>
    </source>
</reference>
<dbReference type="Proteomes" id="UP000824988">
    <property type="component" value="Chromosome"/>
</dbReference>
<gene>
    <name evidence="2" type="ORF">MoryE10_13070</name>
</gene>
<dbReference type="AlphaFoldDB" id="A0A8D4VN81"/>
<feature type="compositionally biased region" description="Low complexity" evidence="1">
    <location>
        <begin position="301"/>
        <end position="316"/>
    </location>
</feature>
<dbReference type="RefSeq" id="WP_221048598.1">
    <property type="nucleotide sequence ID" value="NZ_AP019782.1"/>
</dbReference>
<organism evidence="2 3">
    <name type="scientific">Methylogaea oryzae</name>
    <dbReference type="NCBI Taxonomy" id="1295382"/>
    <lineage>
        <taxon>Bacteria</taxon>
        <taxon>Pseudomonadati</taxon>
        <taxon>Pseudomonadota</taxon>
        <taxon>Gammaproteobacteria</taxon>
        <taxon>Methylococcales</taxon>
        <taxon>Methylococcaceae</taxon>
        <taxon>Methylogaea</taxon>
    </lineage>
</organism>
<name>A0A8D4VN81_9GAMM</name>
<accession>A0A8D4VN81</accession>
<keyword evidence="3" id="KW-1185">Reference proteome</keyword>
<feature type="region of interest" description="Disordered" evidence="1">
    <location>
        <begin position="271"/>
        <end position="386"/>
    </location>
</feature>
<feature type="region of interest" description="Disordered" evidence="1">
    <location>
        <begin position="396"/>
        <end position="415"/>
    </location>
</feature>
<protein>
    <submittedName>
        <fullName evidence="2">Uncharacterized protein</fullName>
    </submittedName>
</protein>
<sequence length="600" mass="65091">MAAQRHVIKRQTVELTVGRREDAWPLQQACSRILRQRLAPLLDRRCSEASSADRLHRIERLELDLGRIDPEQLETQLLERIDTALRRALAEEIGHLDSAAATQEPAPFQASQWELLSRFLREGALPWWADTSRNDLPQQALDALLQDAPDLLRRRLPALLEHDNAVQRLIHRFDDRQLAAVATLPAGLPGGTLAPLYHALRNAAAGLPQLRHTAPTALRREVWQAILDTAFTVEPPAAELLETAARRFAARHNLSPQALRQELNPIAQRSAAADLPPHRATAARSELTPPAAPSGGETHESSAASPAEQPAEAIAQGDETASQAAMEPSFTTVQQTPPVTRSSGGTPSDAIPAAQRPDAHALSPLRQSPRPDTLAGIGGAGQETATAAAVDEPLQAAAAPANRPAAADAPAAAPRAHRRGMAPAVIGPDAPLDANDEFYVGNAGLPILWPFLGHFFRQLGLAEEGRFRSPAAAQRAVGLLQYLIDGEPEPAEYLLPLNKVLCGLRPAQLFAPDSPPTAVEMAECQALLGAAIANAPILKQMSIAGFRGSFLLRRGILSVRDGGWLLQVERETYDIVLERFPWSFDWIKLPWMEAPLRVEW</sequence>
<dbReference type="KEGG" id="moz:MoryE10_13070"/>
<feature type="compositionally biased region" description="Polar residues" evidence="1">
    <location>
        <begin position="319"/>
        <end position="346"/>
    </location>
</feature>